<protein>
    <submittedName>
        <fullName evidence="1">Oxidoreductase</fullName>
    </submittedName>
</protein>
<gene>
    <name evidence="1" type="ORF">AsFPU1_3866</name>
</gene>
<name>A0A401IMF5_APHSA</name>
<evidence type="ECO:0000313" key="2">
    <source>
        <dbReference type="Proteomes" id="UP000287247"/>
    </source>
</evidence>
<dbReference type="AlphaFoldDB" id="A0A401IMF5"/>
<organism evidence="1 2">
    <name type="scientific">Aphanothece sacrum FPU1</name>
    <dbReference type="NCBI Taxonomy" id="1920663"/>
    <lineage>
        <taxon>Bacteria</taxon>
        <taxon>Bacillati</taxon>
        <taxon>Cyanobacteriota</taxon>
        <taxon>Cyanophyceae</taxon>
        <taxon>Oscillatoriophycideae</taxon>
        <taxon>Chroococcales</taxon>
        <taxon>Aphanothecaceae</taxon>
        <taxon>Aphanothece</taxon>
    </lineage>
</organism>
<sequence length="126" mass="14904">MSEVSEFSPHQIVCLEHHNRCLYGEVIQVIESRKMCWVRPLFLAILADDIHVYSQLFPPKILIDVRLTSDLLYPTKLFRSAFDTEVIPLLNELESQDYSAEKIQIARQQLRQFIVKIWQDNPEEFK</sequence>
<comment type="caution">
    <text evidence="1">The sequence shown here is derived from an EMBL/GenBank/DDBJ whole genome shotgun (WGS) entry which is preliminary data.</text>
</comment>
<keyword evidence="2" id="KW-1185">Reference proteome</keyword>
<accession>A0A401IMF5</accession>
<dbReference type="Proteomes" id="UP000287247">
    <property type="component" value="Unassembled WGS sequence"/>
</dbReference>
<proteinExistence type="predicted"/>
<dbReference type="EMBL" id="BDQK01000016">
    <property type="protein sequence ID" value="GBF82437.1"/>
    <property type="molecule type" value="Genomic_DNA"/>
</dbReference>
<reference evidence="2" key="1">
    <citation type="submission" date="2017-05" db="EMBL/GenBank/DDBJ databases">
        <title>Physiological properties and genetic analysis related to exopolysaccharide production of fresh-water unicellular cyanobacterium Aphanothece sacrum, Suizenji Nori, that has been cultured as a food source in Japan.</title>
        <authorList>
            <person name="Kanesaki Y."/>
            <person name="Yoshikawa S."/>
            <person name="Ohki K."/>
        </authorList>
    </citation>
    <scope>NUCLEOTIDE SEQUENCE [LARGE SCALE GENOMIC DNA]</scope>
    <source>
        <strain evidence="2">FPU1</strain>
    </source>
</reference>
<evidence type="ECO:0000313" key="1">
    <source>
        <dbReference type="EMBL" id="GBF82437.1"/>
    </source>
</evidence>